<dbReference type="InterPro" id="IPR051082">
    <property type="entry name" value="Pentapeptide-BTB/POZ_domain"/>
</dbReference>
<dbReference type="PROSITE" id="PS50943">
    <property type="entry name" value="HTH_CROC1"/>
    <property type="match status" value="1"/>
</dbReference>
<organism evidence="2 3">
    <name type="scientific">Chitinophaga polysaccharea</name>
    <dbReference type="NCBI Taxonomy" id="1293035"/>
    <lineage>
        <taxon>Bacteria</taxon>
        <taxon>Pseudomonadati</taxon>
        <taxon>Bacteroidota</taxon>
        <taxon>Chitinophagia</taxon>
        <taxon>Chitinophagales</taxon>
        <taxon>Chitinophagaceae</taxon>
        <taxon>Chitinophaga</taxon>
    </lineage>
</organism>
<comment type="caution">
    <text evidence="2">The sequence shown here is derived from an EMBL/GenBank/DDBJ whole genome shotgun (WGS) entry which is preliminary data.</text>
</comment>
<dbReference type="PANTHER" id="PTHR14136">
    <property type="entry name" value="BTB_POZ DOMAIN-CONTAINING PROTEIN KCTD9"/>
    <property type="match status" value="1"/>
</dbReference>
<dbReference type="Proteomes" id="UP000320811">
    <property type="component" value="Unassembled WGS sequence"/>
</dbReference>
<dbReference type="InterPro" id="IPR010982">
    <property type="entry name" value="Lambda_DNA-bd_dom_sf"/>
</dbReference>
<keyword evidence="3" id="KW-1185">Reference proteome</keyword>
<dbReference type="RefSeq" id="WP_145667468.1">
    <property type="nucleotide sequence ID" value="NZ_VIWO01000002.1"/>
</dbReference>
<dbReference type="GO" id="GO:0003677">
    <property type="term" value="F:DNA binding"/>
    <property type="evidence" value="ECO:0007669"/>
    <property type="project" value="InterPro"/>
</dbReference>
<dbReference type="Gene3D" id="1.10.260.40">
    <property type="entry name" value="lambda repressor-like DNA-binding domains"/>
    <property type="match status" value="1"/>
</dbReference>
<accession>A0A561PXS1</accession>
<dbReference type="SUPFAM" id="SSF47413">
    <property type="entry name" value="lambda repressor-like DNA-binding domains"/>
    <property type="match status" value="1"/>
</dbReference>
<sequence>METKMIGNKIAQARKKINISQAQLAQRLFISPQAVGKWERGESVPDIITLNQLAEILGVDLNYFSEKFTSAPEIPSMAVLEEQPVKQSLNWNMSLGNWVDADFSGLKNLHEKFSSSNMQRCKFIGAEMSGLLLKNNMITACDFSRSNLDNSHIGNSHLVDNHFNDGTLKAAQFSGSHIKNCDFSGADLTGATFTSCAMEKNTLANVRLHRTVFNATHLANIVFEGTLEDCYFENASFSKVTFQNSTLTNTFFKCRSLKHIRFIDCQADRMTFEFLKNGKADMSGITLLTA</sequence>
<evidence type="ECO:0000313" key="2">
    <source>
        <dbReference type="EMBL" id="TWF42899.1"/>
    </source>
</evidence>
<dbReference type="EMBL" id="VIWO01000002">
    <property type="protein sequence ID" value="TWF42899.1"/>
    <property type="molecule type" value="Genomic_DNA"/>
</dbReference>
<dbReference type="Pfam" id="PF13599">
    <property type="entry name" value="Pentapeptide_4"/>
    <property type="match status" value="1"/>
</dbReference>
<dbReference type="AlphaFoldDB" id="A0A561PXS1"/>
<dbReference type="OrthoDB" id="9812495at2"/>
<dbReference type="Pfam" id="PF00805">
    <property type="entry name" value="Pentapeptide"/>
    <property type="match status" value="1"/>
</dbReference>
<dbReference type="InterPro" id="IPR001646">
    <property type="entry name" value="5peptide_repeat"/>
</dbReference>
<evidence type="ECO:0000259" key="1">
    <source>
        <dbReference type="PROSITE" id="PS50943"/>
    </source>
</evidence>
<dbReference type="SMART" id="SM00530">
    <property type="entry name" value="HTH_XRE"/>
    <property type="match status" value="1"/>
</dbReference>
<dbReference type="CDD" id="cd00093">
    <property type="entry name" value="HTH_XRE"/>
    <property type="match status" value="1"/>
</dbReference>
<dbReference type="Pfam" id="PF01381">
    <property type="entry name" value="HTH_3"/>
    <property type="match status" value="1"/>
</dbReference>
<proteinExistence type="predicted"/>
<gene>
    <name evidence="2" type="ORF">FHW36_102661</name>
</gene>
<dbReference type="SUPFAM" id="SSF141571">
    <property type="entry name" value="Pentapeptide repeat-like"/>
    <property type="match status" value="2"/>
</dbReference>
<feature type="domain" description="HTH cro/C1-type" evidence="1">
    <location>
        <begin position="10"/>
        <end position="64"/>
    </location>
</feature>
<evidence type="ECO:0000313" key="3">
    <source>
        <dbReference type="Proteomes" id="UP000320811"/>
    </source>
</evidence>
<dbReference type="InterPro" id="IPR001387">
    <property type="entry name" value="Cro/C1-type_HTH"/>
</dbReference>
<name>A0A561PXS1_9BACT</name>
<dbReference type="PANTHER" id="PTHR14136:SF17">
    <property type="entry name" value="BTB_POZ DOMAIN-CONTAINING PROTEIN KCTD9"/>
    <property type="match status" value="1"/>
</dbReference>
<protein>
    <submittedName>
        <fullName evidence="2">Pentapeptide repeat protein</fullName>
    </submittedName>
</protein>
<reference evidence="2 3" key="1">
    <citation type="submission" date="2019-06" db="EMBL/GenBank/DDBJ databases">
        <title>Sorghum-associated microbial communities from plants grown in Nebraska, USA.</title>
        <authorList>
            <person name="Schachtman D."/>
        </authorList>
    </citation>
    <scope>NUCLEOTIDE SEQUENCE [LARGE SCALE GENOMIC DNA]</scope>
    <source>
        <strain evidence="2 3">1209</strain>
    </source>
</reference>
<dbReference type="Gene3D" id="2.160.20.80">
    <property type="entry name" value="E3 ubiquitin-protein ligase SopA"/>
    <property type="match status" value="2"/>
</dbReference>